<keyword evidence="6" id="KW-0418">Kinase</keyword>
<feature type="compositionally biased region" description="Basic and acidic residues" evidence="9">
    <location>
        <begin position="1300"/>
        <end position="1316"/>
    </location>
</feature>
<evidence type="ECO:0000256" key="4">
    <source>
        <dbReference type="ARBA" id="ARBA00022679"/>
    </source>
</evidence>
<feature type="region of interest" description="Disordered" evidence="9">
    <location>
        <begin position="1207"/>
        <end position="1231"/>
    </location>
</feature>
<dbReference type="PANTHER" id="PTHR24056:SF233">
    <property type="entry name" value="CYCLIN-DEPENDENT KINASE 9"/>
    <property type="match status" value="1"/>
</dbReference>
<feature type="compositionally biased region" description="Basic and acidic residues" evidence="9">
    <location>
        <begin position="347"/>
        <end position="365"/>
    </location>
</feature>
<dbReference type="PROSITE" id="PS00108">
    <property type="entry name" value="PROTEIN_KINASE_ST"/>
    <property type="match status" value="1"/>
</dbReference>
<dbReference type="FunFam" id="1.10.510.10:FF:000624">
    <property type="entry name" value="Mitogen-activated protein kinase"/>
    <property type="match status" value="1"/>
</dbReference>
<feature type="compositionally biased region" description="Low complexity" evidence="9">
    <location>
        <begin position="110"/>
        <end position="120"/>
    </location>
</feature>
<feature type="compositionally biased region" description="Low complexity" evidence="9">
    <location>
        <begin position="43"/>
        <end position="56"/>
    </location>
</feature>
<feature type="compositionally biased region" description="Basic and acidic residues" evidence="9">
    <location>
        <begin position="199"/>
        <end position="208"/>
    </location>
</feature>
<dbReference type="GO" id="GO:0005524">
    <property type="term" value="F:ATP binding"/>
    <property type="evidence" value="ECO:0007669"/>
    <property type="project" value="UniProtKB-KW"/>
</dbReference>
<reference evidence="11 12" key="2">
    <citation type="journal article" date="2012" name="Open Biol.">
        <title>Characteristics of nucleosomes and linker DNA regions on the genome of the basidiomycete Mixia osmundae revealed by mono- and dinucleosome mapping.</title>
        <authorList>
            <person name="Nishida H."/>
            <person name="Kondo S."/>
            <person name="Matsumoto T."/>
            <person name="Suzuki Y."/>
            <person name="Yoshikawa H."/>
            <person name="Taylor T.D."/>
            <person name="Sugiyama J."/>
        </authorList>
    </citation>
    <scope>NUCLEOTIDE SEQUENCE [LARGE SCALE GENOMIC DNA]</scope>
    <source>
        <strain evidence="12">CBS 9802 / IAM 14324 / JCM 22182 / KY 12970</strain>
    </source>
</reference>
<gene>
    <name evidence="11" type="primary">Mo03551</name>
    <name evidence="11" type="ORF">E5Q_03551</name>
</gene>
<dbReference type="SMART" id="SM00220">
    <property type="entry name" value="S_TKc"/>
    <property type="match status" value="1"/>
</dbReference>
<comment type="caution">
    <text evidence="11">The sequence shown here is derived from an EMBL/GenBank/DDBJ whole genome shotgun (WGS) entry which is preliminary data.</text>
</comment>
<dbReference type="InterPro" id="IPR050108">
    <property type="entry name" value="CDK"/>
</dbReference>
<feature type="compositionally biased region" description="Polar residues" evidence="9">
    <location>
        <begin position="18"/>
        <end position="27"/>
    </location>
</feature>
<dbReference type="Gene3D" id="3.30.200.20">
    <property type="entry name" value="Phosphorylase Kinase, domain 1"/>
    <property type="match status" value="1"/>
</dbReference>
<feature type="compositionally biased region" description="Polar residues" evidence="9">
    <location>
        <begin position="487"/>
        <end position="510"/>
    </location>
</feature>
<keyword evidence="7" id="KW-0067">ATP-binding</keyword>
<dbReference type="Pfam" id="PF00069">
    <property type="entry name" value="Pkinase"/>
    <property type="match status" value="1"/>
</dbReference>
<dbReference type="eggNOG" id="KOG0600">
    <property type="taxonomic scope" value="Eukaryota"/>
</dbReference>
<proteinExistence type="inferred from homology"/>
<feature type="compositionally biased region" description="Polar residues" evidence="9">
    <location>
        <begin position="402"/>
        <end position="414"/>
    </location>
</feature>
<feature type="compositionally biased region" description="Basic and acidic residues" evidence="9">
    <location>
        <begin position="627"/>
        <end position="653"/>
    </location>
</feature>
<organism evidence="11 12">
    <name type="scientific">Mixia osmundae (strain CBS 9802 / IAM 14324 / JCM 22182 / KY 12970)</name>
    <dbReference type="NCBI Taxonomy" id="764103"/>
    <lineage>
        <taxon>Eukaryota</taxon>
        <taxon>Fungi</taxon>
        <taxon>Dikarya</taxon>
        <taxon>Basidiomycota</taxon>
        <taxon>Pucciniomycotina</taxon>
        <taxon>Mixiomycetes</taxon>
        <taxon>Mixiales</taxon>
        <taxon>Mixiaceae</taxon>
        <taxon>Mixia</taxon>
    </lineage>
</organism>
<keyword evidence="4" id="KW-0808">Transferase</keyword>
<evidence type="ECO:0000256" key="2">
    <source>
        <dbReference type="ARBA" id="ARBA00006485"/>
    </source>
</evidence>
<feature type="compositionally biased region" description="Polar residues" evidence="9">
    <location>
        <begin position="305"/>
        <end position="318"/>
    </location>
</feature>
<protein>
    <recommendedName>
        <fullName evidence="10">Protein kinase domain-containing protein</fullName>
    </recommendedName>
</protein>
<dbReference type="EMBL" id="BABT02000108">
    <property type="protein sequence ID" value="GAA96878.1"/>
    <property type="molecule type" value="Genomic_DNA"/>
</dbReference>
<dbReference type="PANTHER" id="PTHR24056">
    <property type="entry name" value="CELL DIVISION PROTEIN KINASE"/>
    <property type="match status" value="1"/>
</dbReference>
<feature type="compositionally biased region" description="Basic and acidic residues" evidence="9">
    <location>
        <begin position="660"/>
        <end position="669"/>
    </location>
</feature>
<evidence type="ECO:0000256" key="1">
    <source>
        <dbReference type="ARBA" id="ARBA00004123"/>
    </source>
</evidence>
<dbReference type="Gene3D" id="1.10.510.10">
    <property type="entry name" value="Transferase(Phosphotransferase) domain 1"/>
    <property type="match status" value="1"/>
</dbReference>
<dbReference type="STRING" id="764103.G7E1W5"/>
<reference evidence="11 12" key="1">
    <citation type="journal article" date="2011" name="J. Gen. Appl. Microbiol.">
        <title>Draft genome sequencing of the enigmatic basidiomycete Mixia osmundae.</title>
        <authorList>
            <person name="Nishida H."/>
            <person name="Nagatsuka Y."/>
            <person name="Sugiyama J."/>
        </authorList>
    </citation>
    <scope>NUCLEOTIDE SEQUENCE [LARGE SCALE GENOMIC DNA]</scope>
    <source>
        <strain evidence="12">CBS 9802 / IAM 14324 / JCM 22182 / KY 12970</strain>
    </source>
</reference>
<feature type="compositionally biased region" description="Polar residues" evidence="9">
    <location>
        <begin position="68"/>
        <end position="81"/>
    </location>
</feature>
<feature type="region of interest" description="Disordered" evidence="9">
    <location>
        <begin position="1"/>
        <end position="168"/>
    </location>
</feature>
<feature type="domain" description="Protein kinase" evidence="10">
    <location>
        <begin position="1566"/>
        <end position="1939"/>
    </location>
</feature>
<keyword evidence="5" id="KW-0547">Nucleotide-binding</keyword>
<evidence type="ECO:0000256" key="3">
    <source>
        <dbReference type="ARBA" id="ARBA00022527"/>
    </source>
</evidence>
<dbReference type="SUPFAM" id="SSF56112">
    <property type="entry name" value="Protein kinase-like (PK-like)"/>
    <property type="match status" value="1"/>
</dbReference>
<feature type="region of interest" description="Disordered" evidence="9">
    <location>
        <begin position="1297"/>
        <end position="1338"/>
    </location>
</feature>
<dbReference type="GO" id="GO:0005634">
    <property type="term" value="C:nucleus"/>
    <property type="evidence" value="ECO:0007669"/>
    <property type="project" value="UniProtKB-SubCell"/>
</dbReference>
<feature type="region of interest" description="Disordered" evidence="9">
    <location>
        <begin position="456"/>
        <end position="518"/>
    </location>
</feature>
<feature type="compositionally biased region" description="Low complexity" evidence="9">
    <location>
        <begin position="321"/>
        <end position="333"/>
    </location>
</feature>
<feature type="compositionally biased region" description="Polar residues" evidence="9">
    <location>
        <begin position="2062"/>
        <end position="2080"/>
    </location>
</feature>
<feature type="region of interest" description="Disordered" evidence="9">
    <location>
        <begin position="289"/>
        <end position="416"/>
    </location>
</feature>
<name>G7E1W5_MIXOS</name>
<feature type="region of interest" description="Disordered" evidence="9">
    <location>
        <begin position="1959"/>
        <end position="2080"/>
    </location>
</feature>
<feature type="compositionally biased region" description="Basic and acidic residues" evidence="9">
    <location>
        <begin position="676"/>
        <end position="685"/>
    </location>
</feature>
<evidence type="ECO:0000256" key="7">
    <source>
        <dbReference type="ARBA" id="ARBA00022840"/>
    </source>
</evidence>
<dbReference type="InterPro" id="IPR000719">
    <property type="entry name" value="Prot_kinase_dom"/>
</dbReference>
<dbReference type="GO" id="GO:0008270">
    <property type="term" value="F:zinc ion binding"/>
    <property type="evidence" value="ECO:0007669"/>
    <property type="project" value="InterPro"/>
</dbReference>
<comment type="similarity">
    <text evidence="2">Belongs to the protein kinase superfamily. CMGC Ser/Thr protein kinase family. CDC2/CDKX subfamily.</text>
</comment>
<evidence type="ECO:0000256" key="5">
    <source>
        <dbReference type="ARBA" id="ARBA00022741"/>
    </source>
</evidence>
<feature type="compositionally biased region" description="Polar residues" evidence="9">
    <location>
        <begin position="126"/>
        <end position="148"/>
    </location>
</feature>
<feature type="compositionally biased region" description="Basic and acidic residues" evidence="9">
    <location>
        <begin position="1210"/>
        <end position="1221"/>
    </location>
</feature>
<dbReference type="HOGENOM" id="CLU_232680_0_0_1"/>
<evidence type="ECO:0000259" key="10">
    <source>
        <dbReference type="PROSITE" id="PS50011"/>
    </source>
</evidence>
<keyword evidence="8" id="KW-0539">Nucleus</keyword>
<feature type="compositionally biased region" description="Low complexity" evidence="9">
    <location>
        <begin position="1978"/>
        <end position="1992"/>
    </location>
</feature>
<dbReference type="Proteomes" id="UP000009131">
    <property type="component" value="Unassembled WGS sequence"/>
</dbReference>
<accession>G7E1W5</accession>
<dbReference type="GO" id="GO:0004693">
    <property type="term" value="F:cyclin-dependent protein serine/threonine kinase activity"/>
    <property type="evidence" value="ECO:0007669"/>
    <property type="project" value="TreeGrafter"/>
</dbReference>
<dbReference type="InterPro" id="IPR008271">
    <property type="entry name" value="Ser/Thr_kinase_AS"/>
</dbReference>
<feature type="region of interest" description="Disordered" evidence="9">
    <location>
        <begin position="535"/>
        <end position="723"/>
    </location>
</feature>
<keyword evidence="12" id="KW-1185">Reference proteome</keyword>
<feature type="compositionally biased region" description="Basic and acidic residues" evidence="9">
    <location>
        <begin position="589"/>
        <end position="599"/>
    </location>
</feature>
<feature type="compositionally biased region" description="Low complexity" evidence="9">
    <location>
        <begin position="2012"/>
        <end position="2029"/>
    </location>
</feature>
<dbReference type="InterPro" id="IPR011009">
    <property type="entry name" value="Kinase-like_dom_sf"/>
</dbReference>
<comment type="subcellular location">
    <subcellularLocation>
        <location evidence="1">Nucleus</location>
    </subcellularLocation>
</comment>
<evidence type="ECO:0000256" key="9">
    <source>
        <dbReference type="SAM" id="MobiDB-lite"/>
    </source>
</evidence>
<feature type="compositionally biased region" description="Low complexity" evidence="9">
    <location>
        <begin position="1391"/>
        <end position="1413"/>
    </location>
</feature>
<evidence type="ECO:0000256" key="6">
    <source>
        <dbReference type="ARBA" id="ARBA00022777"/>
    </source>
</evidence>
<dbReference type="SMART" id="SM00343">
    <property type="entry name" value="ZnF_C2HC"/>
    <property type="match status" value="4"/>
</dbReference>
<evidence type="ECO:0000313" key="12">
    <source>
        <dbReference type="Proteomes" id="UP000009131"/>
    </source>
</evidence>
<evidence type="ECO:0000313" key="11">
    <source>
        <dbReference type="EMBL" id="GAA96878.1"/>
    </source>
</evidence>
<feature type="compositionally biased region" description="Polar residues" evidence="9">
    <location>
        <begin position="222"/>
        <end position="232"/>
    </location>
</feature>
<feature type="region of interest" description="Disordered" evidence="9">
    <location>
        <begin position="192"/>
        <end position="241"/>
    </location>
</feature>
<dbReference type="PROSITE" id="PS50011">
    <property type="entry name" value="PROTEIN_KINASE_DOM"/>
    <property type="match status" value="1"/>
</dbReference>
<feature type="region of interest" description="Disordered" evidence="9">
    <location>
        <begin position="1380"/>
        <end position="1427"/>
    </location>
</feature>
<dbReference type="InParanoid" id="G7E1W5"/>
<dbReference type="GO" id="GO:0003676">
    <property type="term" value="F:nucleic acid binding"/>
    <property type="evidence" value="ECO:0007669"/>
    <property type="project" value="InterPro"/>
</dbReference>
<dbReference type="InterPro" id="IPR001878">
    <property type="entry name" value="Znf_CCHC"/>
</dbReference>
<keyword evidence="3" id="KW-0723">Serine/threonine-protein kinase</keyword>
<sequence>MAKRKRAAVGRDDGPDNSALTEPSSLTDDADLSANVESERQELSSASPTSEASDSLLQAVKVPDLASRLSSPLTSGVSTARSGLAHRKPRLSAAAPARKTPASGAVQLDSQSNTSTSPSSAKATDRQTSLSGLSAPTTATQSSNSADRSVSPLPPLGTRSSNRQKTGSDINLSVYEQVQAIEAAARLEVTQLQNQSRAGESESRELAPDHIMPSEAAPVSRMSESQTVSETPNLPPAKKPRLSIRGMGKARARALGTSASADDAGIADVSPYEDVADMSDATLPVTASLASLPDQPMRRDKSKSAIGSPQIAFSSASGPSDLAAPTDATLAPLPRRDTASVAASGDFRLERDGLTASTHRSDADQMQRAGSKPAQQDQVSPLALPSVSTFKTTKSEACADSEISSHGHTPSATPSDVDATLIPKPCPDMQIASDQSVRSTQTDVISPLKGAEFPALPPAEGGAAVLPEHSQSASADPIENTLPDVNASANASEQLNSDPLSAVANQNSAARTKDEHGQAQIEPYHVVEMLADPRTNTHAGRTPVSCADPPAPNAQARPVNPSSTSERRHHRPRSCSPGPSRIPAAATSRDNERSGDRQGSHGRASSRDHRSHHDRQDGPQCRAGLGARDHRELSEDAHRFARRDSIVTEDEHRTHRHNRSDRSDNDSSTRFHGRQHRDDRAREYRGSSSHDQLSVDDRALSSRVRQSGRADSQEPVNRTQYVQRLKRRRLDEEEHYTAEPAFTEYIQRYDGCERCHQCPAAHNWQECTGPIMAISPLWSIDLSKPPLDYQRERYKGLGERYYGGYRTSAVQFDLLIQNSLCLRCHSIPVRRETGHWLSRCQQRIDYGESSDSPLEAYLHNKPLEERTLYELAYLNMWRLCTICAQLGHSARYCTNPSVSLDMADLTLRPDNARGYPSSKDQIAFARSGRACAVCHSRDHTESRTCDDVITDFSMDPLPHKVSPTVSDRDLDTYARQVLASEGRLLTGIRAQPRQMADTARFRDLSAVSIGPRSAVAAVDPVTQHEHPKEDGYRTIRRSIEDDVHYSANDEFTAYVKRYAGCNRCHQCPAAHTWDKCTNPIMAISPLWLSHTDRPPHHYQGERFHWSESGQRHRGGYATSAKQFDLLIQHNICLRCHSHAVDRDTHHPDNCRVRIEDSAVYNSPLQDLRSPVQHLIGLAVNVFDYAYMMMWRLCTNCGGPRHGAKRCNHAPTDRRPLHHADPPDASAGYPSSKAQFDFLSGEGGCLRCHSLEHEQRSCTAIVNDYMLDPLPLRPSRRLQIRELREYAERVYQSRGRSRKGVRVEVQDTPRGSNDDYRASGPLMDRLSPVSSRGPRAMQPTEKRWALEGHSSGYRAHAYSHDQASHSFNLSYGSPVASISPAPSSTFATRPEPSSYSRPTSTQSSLAALSAVQAVSDRRQGSESEGSEAGELVDAISFVHSSAYAQLRDRVLAQLVDTGDLDDDLMERIAAFDDDVYAHFCDELRNSEAWQDLTVAYEADFPQGELWQMDWDCNSVDDIVVSDLGPLPGSTEWLELQSDYIMADAEPAVPSFAEILQRPAGASRFEDYEQRNVLGEGTFGIVYEASRKDPISAEQTRNYSHRTLEHVRQVYATGGELAGPLPEAVKPGTRVALKEIRLHRPDLGGGNKGPIPSFPVNGLREIRTLKRCQHPNVIELLEMAHQQTDWETFERGKLYMVFPLMEHDLAGLLKNPEFQRDILADLGLIKHYFSQLLLGLDYLHENAIIHRDIKPANILVSAAGVVKIADFGLARFVPHQDVEKRYTNQVVTRWYRAPEVIMGERNYRGAVDIWSAGCILGEMLMESRPSVLFPGTASDAHQLVLICNMLGTPAREYVASIREWPNYHNMFKGQPEGRELAKFFDPDLTYANQLSTAFAHLRNKEASYSTIDAKADMLELLSALLTFDAGKRVTAKQALYMDAFWAEPLAAKSHGDIPYVMSRENGPGVVIDPRRRLPIPQLAGRPSQPRGQSQSQPQHTHRSIRTVAVSPSPWHNGDSSAADAASPAQAPAPAHRGPPRPSGLSFLQSQPGLLRPSAGQGGGLAPNRVSSYSHLARRTNPTGRQP</sequence>
<feature type="compositionally biased region" description="Polar residues" evidence="9">
    <location>
        <begin position="158"/>
        <end position="168"/>
    </location>
</feature>
<evidence type="ECO:0000256" key="8">
    <source>
        <dbReference type="ARBA" id="ARBA00023242"/>
    </source>
</evidence>